<evidence type="ECO:0000256" key="16">
    <source>
        <dbReference type="ARBA" id="ARBA00030253"/>
    </source>
</evidence>
<evidence type="ECO:0000313" key="22">
    <source>
        <dbReference type="EMBL" id="KAG0323048.1"/>
    </source>
</evidence>
<evidence type="ECO:0000259" key="21">
    <source>
        <dbReference type="PROSITE" id="PS51352"/>
    </source>
</evidence>
<dbReference type="SUPFAM" id="SSF51338">
    <property type="entry name" value="Composite domain of metallo-dependent hydrolases"/>
    <property type="match status" value="1"/>
</dbReference>
<dbReference type="InterPro" id="IPR003782">
    <property type="entry name" value="SCO1/SenC"/>
</dbReference>
<accession>A0A9P6RPE2</accession>
<dbReference type="InterPro" id="IPR044878">
    <property type="entry name" value="UbiA_sf"/>
</dbReference>
<feature type="transmembrane region" description="Helical" evidence="20">
    <location>
        <begin position="332"/>
        <end position="350"/>
    </location>
</feature>
<dbReference type="GO" id="GO:0046872">
    <property type="term" value="F:metal ion binding"/>
    <property type="evidence" value="ECO:0007669"/>
    <property type="project" value="UniProtKB-KW"/>
</dbReference>
<name>A0A9P6RPE2_9FUNG</name>
<feature type="binding site" evidence="18">
    <location>
        <position position="867"/>
    </location>
    <ligand>
        <name>Cu cation</name>
        <dbReference type="ChEBI" id="CHEBI:23378"/>
    </ligand>
</feature>
<dbReference type="InterPro" id="IPR000537">
    <property type="entry name" value="UbiA_prenyltransferase"/>
</dbReference>
<keyword evidence="9" id="KW-0378">Hydrolase</keyword>
<feature type="transmembrane region" description="Helical" evidence="20">
    <location>
        <begin position="397"/>
        <end position="418"/>
    </location>
</feature>
<dbReference type="Gene3D" id="2.30.40.10">
    <property type="entry name" value="Urease, subunit C, domain 1"/>
    <property type="match status" value="1"/>
</dbReference>
<dbReference type="Pfam" id="PF02630">
    <property type="entry name" value="SCO1-SenC"/>
    <property type="match status" value="1"/>
</dbReference>
<comment type="subcellular location">
    <subcellularLocation>
        <location evidence="1">Membrane</location>
        <topology evidence="1">Multi-pass membrane protein</topology>
    </subcellularLocation>
</comment>
<evidence type="ECO:0000256" key="4">
    <source>
        <dbReference type="ARBA" id="ARBA00011899"/>
    </source>
</evidence>
<dbReference type="PROSITE" id="PS51352">
    <property type="entry name" value="THIOREDOXIN_2"/>
    <property type="match status" value="1"/>
</dbReference>
<sequence>MKNHDLEPKRLAVSGLKSGRKDSNRRVLWLVVAVCLAPVIASYLFYYIFKPVGGSANYGQLLEPQRPIPPSLMGHTENGAITPLQTLQGKWLLLAVDASACDETCAKKLYFMRQVRAAQGIERERVVTVWLRTDRTPVPSAVHRAYAETHFLSVDPAALVQWLPLDEGRQLADHIYLVDPNGNLMMRFPAQPDPGKIKKDLSKLLKCLIGICLALIPLSWVWLRSGADQFGKLVWVSTMLTFDLVLFGSFTRLTDSGLGCPDWPGCYGTASPFIAHEAIRAAQALLPSGPVTMTKAWIEMIHRYLALALGVLMIAQVVMAWCKRKSLRVSPWWPVVLLALVCVQGAFGAWTVTLKLQPLIVTIHLLLGLTLLGGLARLAMSCAPAPMPAPAAAGWQWAVWVGLVLLVVQIALGGWVSANYAVLACPDFPTCHGAWLPPMDFAQGFQLWRSLGQTKAGDFITLDALVAIHWTHRTFALGVSVWLLGLGLQLRQFAALRSLASGLIALVVLQCLTGLANIVLQWPLLIALVHNGGAAVLLLLLIMLNYRIPRVTQLAVFCAVIGMLLSTPGSVPWSILLGGAVGIWLLASAAFAVNCLLERKVDRLMRRTAWRPSARGELTSGQILFFSAILGGLGMWTLYAFTNALTMWLTLATFIGYALIYTVLLKPATPQNIVIGGAAGAMPPALGWAAVTGTVPADAWLLVLIIFVWTPPHFWALALYRRQDYAQAGLPMLPITHGEQFTRLHILLYTIILFGCTLGKSGESIRIVWRAGFSAIQLFIYRCCSQRSWRITMCNSTAAASKLIVCLLCALIWVAGCTRAPVFKNTDLTGNPSFGSDFTLPDTAGKVRTLADFKGKVVVLLFGYTHCPDICPMTLATLAQTLKQLGPDAKRVQVLFVTVDPERDTSSALGHYVPAFDPSFIGLRPANEAQLKKVAQDFRVHYAREQANVDTPVKPSVLDEISNAYTMDHTAAGYVFDATGKLRLFARDGQGSKPWSLKLSGNILTPEGWRLGHLTLEGGRITALSGASIEPALNHESYILPGFIDLHVHGGGGADVMEGGSAAQIMARMHAQYGTTSLLATTMTAPPAELAAVLARLAQEVQQRAPGSARILGVHLEGPYINPSKLGAQPDATALAALDEILYYLTLAPIRVVTLAPELAGHLNIITHLAARGVRVQLGHTLGSYEDGVNALKHGAAGFTHLFNAMTGLHHRAPGMVGAALAHAEYAELIPDLLHVHPGAIHTALRAIPKLYCVTDSTAAAGMPDGTYPLGSQTVTKCVNGVRLADGTLAGSTLTMDQALRNLVSLGLPLAEASHRLSRYAADYLGLTQRGRLAVGAWADLVVLDRQLRIQATYVEGQEI</sequence>
<feature type="transmembrane region" description="Helical" evidence="20">
    <location>
        <begin position="301"/>
        <end position="320"/>
    </location>
</feature>
<dbReference type="InterPro" id="IPR032466">
    <property type="entry name" value="Metal_Hydrolase"/>
</dbReference>
<dbReference type="Pfam" id="PF01040">
    <property type="entry name" value="UbiA"/>
    <property type="match status" value="1"/>
</dbReference>
<feature type="transmembrane region" description="Helical" evidence="20">
    <location>
        <begin position="672"/>
        <end position="693"/>
    </location>
</feature>
<dbReference type="NCBIfam" id="TIGR00221">
    <property type="entry name" value="nagA"/>
    <property type="match status" value="1"/>
</dbReference>
<comment type="caution">
    <text evidence="22">The sequence shown here is derived from an EMBL/GenBank/DDBJ whole genome shotgun (WGS) entry which is preliminary data.</text>
</comment>
<dbReference type="EMBL" id="JAAAIN010000012">
    <property type="protein sequence ID" value="KAG0323048.1"/>
    <property type="molecule type" value="Genomic_DNA"/>
</dbReference>
<keyword evidence="13 20" id="KW-0472">Membrane</keyword>
<dbReference type="CDD" id="cd00854">
    <property type="entry name" value="NagA"/>
    <property type="match status" value="1"/>
</dbReference>
<feature type="transmembrane region" description="Helical" evidence="20">
    <location>
        <begin position="796"/>
        <end position="816"/>
    </location>
</feature>
<dbReference type="InterPro" id="IPR011059">
    <property type="entry name" value="Metal-dep_hydrolase_composite"/>
</dbReference>
<evidence type="ECO:0000313" key="23">
    <source>
        <dbReference type="Proteomes" id="UP000823405"/>
    </source>
</evidence>
<keyword evidence="7 20" id="KW-0812">Transmembrane</keyword>
<dbReference type="EC" id="3.5.1.25" evidence="4"/>
<dbReference type="GO" id="GO:0016020">
    <property type="term" value="C:membrane"/>
    <property type="evidence" value="ECO:0007669"/>
    <property type="project" value="UniProtKB-SubCell"/>
</dbReference>
<evidence type="ECO:0000256" key="7">
    <source>
        <dbReference type="ARBA" id="ARBA00022692"/>
    </source>
</evidence>
<evidence type="ECO:0000256" key="11">
    <source>
        <dbReference type="ARBA" id="ARBA00023008"/>
    </source>
</evidence>
<dbReference type="OrthoDB" id="10264777at2759"/>
<evidence type="ECO:0000256" key="12">
    <source>
        <dbReference type="ARBA" id="ARBA00023133"/>
    </source>
</evidence>
<dbReference type="PANTHER" id="PTHR11113:SF14">
    <property type="entry name" value="N-ACETYLGLUCOSAMINE-6-PHOSPHATE DEACETYLASE"/>
    <property type="match status" value="1"/>
</dbReference>
<keyword evidence="23" id="KW-1185">Reference proteome</keyword>
<dbReference type="Pfam" id="PF01979">
    <property type="entry name" value="Amidohydro_1"/>
    <property type="match status" value="1"/>
</dbReference>
<evidence type="ECO:0000256" key="18">
    <source>
        <dbReference type="PIRSR" id="PIRSR603782-1"/>
    </source>
</evidence>
<keyword evidence="19" id="KW-1015">Disulfide bond</keyword>
<dbReference type="InterPro" id="IPR003780">
    <property type="entry name" value="COX15/CtaA_fam"/>
</dbReference>
<dbReference type="CDD" id="cd13957">
    <property type="entry name" value="PT_UbiA_Cox10"/>
    <property type="match status" value="1"/>
</dbReference>
<feature type="transmembrane region" description="Helical" evidence="20">
    <location>
        <begin position="500"/>
        <end position="519"/>
    </location>
</feature>
<proteinExistence type="inferred from homology"/>
<dbReference type="NCBIfam" id="TIGR01473">
    <property type="entry name" value="cyoE_ctaB"/>
    <property type="match status" value="1"/>
</dbReference>
<evidence type="ECO:0000256" key="20">
    <source>
        <dbReference type="SAM" id="Phobius"/>
    </source>
</evidence>
<organism evidence="22 23">
    <name type="scientific">Linnemannia gamsii</name>
    <dbReference type="NCBI Taxonomy" id="64522"/>
    <lineage>
        <taxon>Eukaryota</taxon>
        <taxon>Fungi</taxon>
        <taxon>Fungi incertae sedis</taxon>
        <taxon>Mucoromycota</taxon>
        <taxon>Mortierellomycotina</taxon>
        <taxon>Mortierellomycetes</taxon>
        <taxon>Mortierellales</taxon>
        <taxon>Mortierellaceae</taxon>
        <taxon>Linnemannia</taxon>
    </lineage>
</organism>
<dbReference type="GO" id="GO:0006046">
    <property type="term" value="P:N-acetylglucosamine catabolic process"/>
    <property type="evidence" value="ECO:0007669"/>
    <property type="project" value="TreeGrafter"/>
</dbReference>
<evidence type="ECO:0000256" key="17">
    <source>
        <dbReference type="ARBA" id="ARBA00047647"/>
    </source>
</evidence>
<keyword evidence="14" id="KW-0119">Carbohydrate metabolism</keyword>
<dbReference type="Pfam" id="PF02628">
    <property type="entry name" value="COX15-CtaA"/>
    <property type="match status" value="1"/>
</dbReference>
<feature type="transmembrane region" description="Helical" evidence="20">
    <location>
        <begin position="27"/>
        <end position="49"/>
    </location>
</feature>
<evidence type="ECO:0000256" key="9">
    <source>
        <dbReference type="ARBA" id="ARBA00022801"/>
    </source>
</evidence>
<dbReference type="InterPro" id="IPR013766">
    <property type="entry name" value="Thioredoxin_domain"/>
</dbReference>
<dbReference type="InterPro" id="IPR006680">
    <property type="entry name" value="Amidohydro-rel"/>
</dbReference>
<evidence type="ECO:0000256" key="13">
    <source>
        <dbReference type="ARBA" id="ARBA00023136"/>
    </source>
</evidence>
<feature type="transmembrane region" description="Helical" evidence="20">
    <location>
        <begin position="575"/>
        <end position="597"/>
    </location>
</feature>
<feature type="transmembrane region" description="Helical" evidence="20">
    <location>
        <begin position="618"/>
        <end position="639"/>
    </location>
</feature>
<dbReference type="SUPFAM" id="SSF52833">
    <property type="entry name" value="Thioredoxin-like"/>
    <property type="match status" value="2"/>
</dbReference>
<dbReference type="InterPro" id="IPR006369">
    <property type="entry name" value="Protohaem_IX_farnesylTrfase"/>
</dbReference>
<feature type="disulfide bond" description="Redox-active" evidence="19">
    <location>
        <begin position="867"/>
        <end position="871"/>
    </location>
</feature>
<dbReference type="Proteomes" id="UP000823405">
    <property type="component" value="Unassembled WGS sequence"/>
</dbReference>
<dbReference type="GO" id="GO:0006784">
    <property type="term" value="P:heme A biosynthetic process"/>
    <property type="evidence" value="ECO:0007669"/>
    <property type="project" value="InterPro"/>
</dbReference>
<evidence type="ECO:0000256" key="2">
    <source>
        <dbReference type="ARBA" id="ARBA00010716"/>
    </source>
</evidence>
<dbReference type="GO" id="GO:0008495">
    <property type="term" value="F:protoheme IX farnesyltransferase activity"/>
    <property type="evidence" value="ECO:0007669"/>
    <property type="project" value="InterPro"/>
</dbReference>
<evidence type="ECO:0000256" key="15">
    <source>
        <dbReference type="ARBA" id="ARBA00023444"/>
    </source>
</evidence>
<evidence type="ECO:0000256" key="10">
    <source>
        <dbReference type="ARBA" id="ARBA00022989"/>
    </source>
</evidence>
<feature type="domain" description="Thioredoxin" evidence="21">
    <location>
        <begin position="829"/>
        <end position="963"/>
    </location>
</feature>
<dbReference type="PANTHER" id="PTHR11113">
    <property type="entry name" value="N-ACETYLGLUCOSAMINE-6-PHOSPHATE DEACETYLASE"/>
    <property type="match status" value="1"/>
</dbReference>
<dbReference type="InterPro" id="IPR003764">
    <property type="entry name" value="GlcNAc_6-P_deAcase"/>
</dbReference>
<comment type="similarity">
    <text evidence="2">Belongs to the metallo-dependent hydrolases superfamily. NagA family.</text>
</comment>
<keyword evidence="8 18" id="KW-0479">Metal-binding</keyword>
<feature type="binding site" evidence="18">
    <location>
        <position position="969"/>
    </location>
    <ligand>
        <name>Cu cation</name>
        <dbReference type="ChEBI" id="CHEBI:23378"/>
    </ligand>
</feature>
<feature type="transmembrane region" description="Helical" evidence="20">
    <location>
        <begin position="204"/>
        <end position="223"/>
    </location>
</feature>
<feature type="transmembrane region" description="Helical" evidence="20">
    <location>
        <begin position="699"/>
        <end position="720"/>
    </location>
</feature>
<dbReference type="SUPFAM" id="SSF51556">
    <property type="entry name" value="Metallo-dependent hydrolases"/>
    <property type="match status" value="1"/>
</dbReference>
<feature type="transmembrane region" description="Helical" evidence="20">
    <location>
        <begin position="551"/>
        <end position="569"/>
    </location>
</feature>
<comment type="pathway">
    <text evidence="15">Porphyrin-containing compound metabolism.</text>
</comment>
<dbReference type="GO" id="GO:0008448">
    <property type="term" value="F:N-acetylglucosamine-6-phosphate deacetylase activity"/>
    <property type="evidence" value="ECO:0007669"/>
    <property type="project" value="UniProtKB-EC"/>
</dbReference>
<dbReference type="Gene3D" id="3.40.30.10">
    <property type="entry name" value="Glutaredoxin"/>
    <property type="match status" value="2"/>
</dbReference>
<evidence type="ECO:0000256" key="5">
    <source>
        <dbReference type="ARBA" id="ARBA00018029"/>
    </source>
</evidence>
<keyword evidence="10 20" id="KW-1133">Transmembrane helix</keyword>
<evidence type="ECO:0000256" key="1">
    <source>
        <dbReference type="ARBA" id="ARBA00004141"/>
    </source>
</evidence>
<dbReference type="Gene3D" id="1.10.357.140">
    <property type="entry name" value="UbiA prenyltransferase"/>
    <property type="match status" value="1"/>
</dbReference>
<dbReference type="CDD" id="cd02968">
    <property type="entry name" value="SCO"/>
    <property type="match status" value="1"/>
</dbReference>
<feature type="binding site" evidence="18">
    <location>
        <position position="871"/>
    </location>
    <ligand>
        <name>Cu cation</name>
        <dbReference type="ChEBI" id="CHEBI:23378"/>
    </ligand>
</feature>
<evidence type="ECO:0000256" key="14">
    <source>
        <dbReference type="ARBA" id="ARBA00023277"/>
    </source>
</evidence>
<evidence type="ECO:0000256" key="3">
    <source>
        <dbReference type="ARBA" id="ARBA00010996"/>
    </source>
</evidence>
<comment type="catalytic activity">
    <reaction evidence="17">
        <text>N-acetyl-D-glucosamine 6-phosphate + H2O = D-glucosamine 6-phosphate + acetate</text>
        <dbReference type="Rhea" id="RHEA:22936"/>
        <dbReference type="ChEBI" id="CHEBI:15377"/>
        <dbReference type="ChEBI" id="CHEBI:30089"/>
        <dbReference type="ChEBI" id="CHEBI:57513"/>
        <dbReference type="ChEBI" id="CHEBI:58725"/>
        <dbReference type="EC" id="3.5.1.25"/>
    </reaction>
</comment>
<keyword evidence="12" id="KW-0350">Heme biosynthesis</keyword>
<keyword evidence="11 18" id="KW-0186">Copper</keyword>
<dbReference type="Gene3D" id="3.20.20.140">
    <property type="entry name" value="Metal-dependent hydrolases"/>
    <property type="match status" value="1"/>
</dbReference>
<dbReference type="HAMAP" id="MF_00154">
    <property type="entry name" value="CyoE_CtaB"/>
    <property type="match status" value="1"/>
</dbReference>
<feature type="transmembrane region" description="Helical" evidence="20">
    <location>
        <begin position="356"/>
        <end position="376"/>
    </location>
</feature>
<keyword evidence="6" id="KW-0808">Transferase</keyword>
<feature type="transmembrane region" description="Helical" evidence="20">
    <location>
        <begin position="645"/>
        <end position="665"/>
    </location>
</feature>
<feature type="transmembrane region" description="Helical" evidence="20">
    <location>
        <begin position="525"/>
        <end position="544"/>
    </location>
</feature>
<evidence type="ECO:0000256" key="19">
    <source>
        <dbReference type="PIRSR" id="PIRSR603782-2"/>
    </source>
</evidence>
<comment type="similarity">
    <text evidence="3">Belongs to the SCO1/2 family.</text>
</comment>
<dbReference type="InterPro" id="IPR036249">
    <property type="entry name" value="Thioredoxin-like_sf"/>
</dbReference>
<gene>
    <name evidence="22" type="ORF">BGZ97_001025</name>
</gene>
<evidence type="ECO:0000256" key="6">
    <source>
        <dbReference type="ARBA" id="ARBA00022679"/>
    </source>
</evidence>
<protein>
    <recommendedName>
        <fullName evidence="5">N-acetylglucosamine-6-phosphate deacetylase</fullName>
        <ecNumber evidence="4">3.5.1.25</ecNumber>
    </recommendedName>
    <alternativeName>
        <fullName evidence="16">Heme O synthase</fullName>
    </alternativeName>
</protein>
<evidence type="ECO:0000256" key="8">
    <source>
        <dbReference type="ARBA" id="ARBA00022723"/>
    </source>
</evidence>
<reference evidence="22" key="1">
    <citation type="journal article" date="2020" name="Fungal Divers.">
        <title>Resolving the Mortierellaceae phylogeny through synthesis of multi-gene phylogenetics and phylogenomics.</title>
        <authorList>
            <person name="Vandepol N."/>
            <person name="Liber J."/>
            <person name="Desiro A."/>
            <person name="Na H."/>
            <person name="Kennedy M."/>
            <person name="Barry K."/>
            <person name="Grigoriev I.V."/>
            <person name="Miller A.N."/>
            <person name="O'Donnell K."/>
            <person name="Stajich J.E."/>
            <person name="Bonito G."/>
        </authorList>
    </citation>
    <scope>NUCLEOTIDE SEQUENCE</scope>
    <source>
        <strain evidence="22">NVP60</strain>
    </source>
</reference>